<protein>
    <submittedName>
        <fullName evidence="3">Uncharacterized protein</fullName>
    </submittedName>
</protein>
<keyword evidence="4" id="KW-1185">Reference proteome</keyword>
<sequence length="290" mass="30954">MLSAHTSSLRGATAVKRCVAAPVRSIRSAVVARASKSQLPDALLFDCDGVLVDTERDGHRISFNEAFKRKGLGQHEWDVDLYGELLEIGGGKERMTKYFNDHLDKEPFKSTKDAAARKALVAELHLLKTDLFMDLVDGGAMPLRPGVARLVGEAIAAGVPVAVCSTSNERAVSNIVRVMLGPEVARVMRVFAGDVVPKKKPAPDIYLLAARELRVDPARCVVIEDSGIGLRAAKAAGMTCVVTKSSYTQDEDFTGADAVFPSLGGDSDAGQVTLNRLCNIMSASSANVRA</sequence>
<dbReference type="Gramene" id="PNW85760">
    <property type="protein sequence ID" value="PNW85760"/>
    <property type="gene ID" value="CHLRE_03g206550v5"/>
</dbReference>
<dbReference type="GO" id="GO:0016787">
    <property type="term" value="F:hydrolase activity"/>
    <property type="evidence" value="ECO:0007669"/>
    <property type="project" value="UniProtKB-KW"/>
</dbReference>
<dbReference type="InterPro" id="IPR006439">
    <property type="entry name" value="HAD-SF_hydro_IA"/>
</dbReference>
<dbReference type="Proteomes" id="UP000006906">
    <property type="component" value="Chromosome 3"/>
</dbReference>
<dbReference type="GO" id="GO:0046872">
    <property type="term" value="F:metal ion binding"/>
    <property type="evidence" value="ECO:0007669"/>
    <property type="project" value="UniProtKB-KW"/>
</dbReference>
<evidence type="ECO:0000256" key="1">
    <source>
        <dbReference type="ARBA" id="ARBA00022723"/>
    </source>
</evidence>
<dbReference type="KEGG" id="cre:CHLRE_03g206550v5"/>
<dbReference type="InterPro" id="IPR023214">
    <property type="entry name" value="HAD_sf"/>
</dbReference>
<keyword evidence="1" id="KW-0479">Metal-binding</keyword>
<dbReference type="SUPFAM" id="SSF56784">
    <property type="entry name" value="HAD-like"/>
    <property type="match status" value="1"/>
</dbReference>
<dbReference type="FunCoup" id="A8IX81">
    <property type="interactions" value="571"/>
</dbReference>
<evidence type="ECO:0000313" key="3">
    <source>
        <dbReference type="EMBL" id="PNW85760.1"/>
    </source>
</evidence>
<dbReference type="SFLD" id="SFLDG01129">
    <property type="entry name" value="C1.5:_HAD__Beta-PGM__Phosphata"/>
    <property type="match status" value="1"/>
</dbReference>
<proteinExistence type="predicted"/>
<dbReference type="Gene3D" id="3.40.50.1000">
    <property type="entry name" value="HAD superfamily/HAD-like"/>
    <property type="match status" value="1"/>
</dbReference>
<dbReference type="HOGENOM" id="CLU_045011_0_0_1"/>
<organism evidence="3 4">
    <name type="scientific">Chlamydomonas reinhardtii</name>
    <name type="common">Chlamydomonas smithii</name>
    <dbReference type="NCBI Taxonomy" id="3055"/>
    <lineage>
        <taxon>Eukaryota</taxon>
        <taxon>Viridiplantae</taxon>
        <taxon>Chlorophyta</taxon>
        <taxon>core chlorophytes</taxon>
        <taxon>Chlorophyceae</taxon>
        <taxon>CS clade</taxon>
        <taxon>Chlamydomonadales</taxon>
        <taxon>Chlamydomonadaceae</taxon>
        <taxon>Chlamydomonas</taxon>
    </lineage>
</organism>
<gene>
    <name evidence="3" type="ORF">CHLRE_03g206550v5</name>
</gene>
<dbReference type="PANTHER" id="PTHR42896">
    <property type="entry name" value="XYLULOSE-1,5-BISPHOSPHATE (XUBP) PHOSPHATASE"/>
    <property type="match status" value="1"/>
</dbReference>
<dbReference type="InterPro" id="IPR023198">
    <property type="entry name" value="PGP-like_dom2"/>
</dbReference>
<evidence type="ECO:0000256" key="2">
    <source>
        <dbReference type="ARBA" id="ARBA00022801"/>
    </source>
</evidence>
<dbReference type="InterPro" id="IPR044999">
    <property type="entry name" value="CbbY-like"/>
</dbReference>
<dbReference type="InParanoid" id="A8IX81"/>
<dbReference type="eggNOG" id="KOG2914">
    <property type="taxonomic scope" value="Eukaryota"/>
</dbReference>
<dbReference type="InterPro" id="IPR036412">
    <property type="entry name" value="HAD-like_sf"/>
</dbReference>
<dbReference type="PaxDb" id="3055-EDP03206"/>
<dbReference type="FunFam" id="3.40.50.1000:FF:000036">
    <property type="entry name" value="HAD family hydrolase"/>
    <property type="match status" value="1"/>
</dbReference>
<dbReference type="NCBIfam" id="TIGR01509">
    <property type="entry name" value="HAD-SF-IA-v3"/>
    <property type="match status" value="1"/>
</dbReference>
<keyword evidence="2" id="KW-0378">Hydrolase</keyword>
<dbReference type="ProMEX" id="A8IX81"/>
<dbReference type="OrthoDB" id="40579at2759"/>
<dbReference type="PANTHER" id="PTHR42896:SF2">
    <property type="entry name" value="CBBY-LIKE PROTEIN"/>
    <property type="match status" value="1"/>
</dbReference>
<dbReference type="OMA" id="RFDLTFC"/>
<dbReference type="Pfam" id="PF00702">
    <property type="entry name" value="Hydrolase"/>
    <property type="match status" value="1"/>
</dbReference>
<dbReference type="GeneID" id="5718842"/>
<dbReference type="Gene3D" id="1.10.150.240">
    <property type="entry name" value="Putative phosphatase, domain 2"/>
    <property type="match status" value="1"/>
</dbReference>
<dbReference type="SFLD" id="SFLDS00003">
    <property type="entry name" value="Haloacid_Dehalogenase"/>
    <property type="match status" value="1"/>
</dbReference>
<dbReference type="AlphaFoldDB" id="A8IX81"/>
<dbReference type="RefSeq" id="XP_001693180.1">
    <property type="nucleotide sequence ID" value="XM_001693128.2"/>
</dbReference>
<evidence type="ECO:0000313" key="4">
    <source>
        <dbReference type="Proteomes" id="UP000006906"/>
    </source>
</evidence>
<dbReference type="EMBL" id="CM008964">
    <property type="protein sequence ID" value="PNW85760.1"/>
    <property type="molecule type" value="Genomic_DNA"/>
</dbReference>
<dbReference type="SFLD" id="SFLDF00035">
    <property type="entry name" value="phosphoglycolate_phosphatase"/>
    <property type="match status" value="1"/>
</dbReference>
<dbReference type="SFLD" id="SFLDG01135">
    <property type="entry name" value="C1.5.6:_HAD__Beta-PGM__Phospha"/>
    <property type="match status" value="1"/>
</dbReference>
<accession>A8IX81</accession>
<name>A8IX81_CHLRE</name>
<reference evidence="3 4" key="1">
    <citation type="journal article" date="2007" name="Science">
        <title>The Chlamydomonas genome reveals the evolution of key animal and plant functions.</title>
        <authorList>
            <person name="Merchant S.S."/>
            <person name="Prochnik S.E."/>
            <person name="Vallon O."/>
            <person name="Harris E.H."/>
            <person name="Karpowicz S.J."/>
            <person name="Witman G.B."/>
            <person name="Terry A."/>
            <person name="Salamov A."/>
            <person name="Fritz-Laylin L.K."/>
            <person name="Marechal-Drouard L."/>
            <person name="Marshall W.F."/>
            <person name="Qu L.H."/>
            <person name="Nelson D.R."/>
            <person name="Sanderfoot A.A."/>
            <person name="Spalding M.H."/>
            <person name="Kapitonov V.V."/>
            <person name="Ren Q."/>
            <person name="Ferris P."/>
            <person name="Lindquist E."/>
            <person name="Shapiro H."/>
            <person name="Lucas S.M."/>
            <person name="Grimwood J."/>
            <person name="Schmutz J."/>
            <person name="Cardol P."/>
            <person name="Cerutti H."/>
            <person name="Chanfreau G."/>
            <person name="Chen C.L."/>
            <person name="Cognat V."/>
            <person name="Croft M.T."/>
            <person name="Dent R."/>
            <person name="Dutcher S."/>
            <person name="Fernandez E."/>
            <person name="Fukuzawa H."/>
            <person name="Gonzalez-Ballester D."/>
            <person name="Gonzalez-Halphen D."/>
            <person name="Hallmann A."/>
            <person name="Hanikenne M."/>
            <person name="Hippler M."/>
            <person name="Inwood W."/>
            <person name="Jabbari K."/>
            <person name="Kalanon M."/>
            <person name="Kuras R."/>
            <person name="Lefebvre P.A."/>
            <person name="Lemaire S.D."/>
            <person name="Lobanov A.V."/>
            <person name="Lohr M."/>
            <person name="Manuell A."/>
            <person name="Meier I."/>
            <person name="Mets L."/>
            <person name="Mittag M."/>
            <person name="Mittelmeier T."/>
            <person name="Moroney J.V."/>
            <person name="Moseley J."/>
            <person name="Napoli C."/>
            <person name="Nedelcu A.M."/>
            <person name="Niyogi K."/>
            <person name="Novoselov S.V."/>
            <person name="Paulsen I.T."/>
            <person name="Pazour G."/>
            <person name="Purton S."/>
            <person name="Ral J.P."/>
            <person name="Riano-Pachon D.M."/>
            <person name="Riekhof W."/>
            <person name="Rymarquis L."/>
            <person name="Schroda M."/>
            <person name="Stern D."/>
            <person name="Umen J."/>
            <person name="Willows R."/>
            <person name="Wilson N."/>
            <person name="Zimmer S.L."/>
            <person name="Allmer J."/>
            <person name="Balk J."/>
            <person name="Bisova K."/>
            <person name="Chen C.J."/>
            <person name="Elias M."/>
            <person name="Gendler K."/>
            <person name="Hauser C."/>
            <person name="Lamb M.R."/>
            <person name="Ledford H."/>
            <person name="Long J.C."/>
            <person name="Minagawa J."/>
            <person name="Page M.D."/>
            <person name="Pan J."/>
            <person name="Pootakham W."/>
            <person name="Roje S."/>
            <person name="Rose A."/>
            <person name="Stahlberg E."/>
            <person name="Terauchi A.M."/>
            <person name="Yang P."/>
            <person name="Ball S."/>
            <person name="Bowler C."/>
            <person name="Dieckmann C.L."/>
            <person name="Gladyshev V.N."/>
            <person name="Green P."/>
            <person name="Jorgensen R."/>
            <person name="Mayfield S."/>
            <person name="Mueller-Roeber B."/>
            <person name="Rajamani S."/>
            <person name="Sayre R.T."/>
            <person name="Brokstein P."/>
            <person name="Dubchak I."/>
            <person name="Goodstein D."/>
            <person name="Hornick L."/>
            <person name="Huang Y.W."/>
            <person name="Jhaveri J."/>
            <person name="Luo Y."/>
            <person name="Martinez D."/>
            <person name="Ngau W.C."/>
            <person name="Otillar B."/>
            <person name="Poliakov A."/>
            <person name="Porter A."/>
            <person name="Szajkowski L."/>
            <person name="Werner G."/>
            <person name="Zhou K."/>
            <person name="Grigoriev I.V."/>
            <person name="Rokhsar D.S."/>
            <person name="Grossman A.R."/>
        </authorList>
    </citation>
    <scope>NUCLEOTIDE SEQUENCE [LARGE SCALE GENOMIC DNA]</scope>
    <source>
        <strain evidence="4">CC-503</strain>
    </source>
</reference>
<dbReference type="STRING" id="3055.A8IX81"/>